<proteinExistence type="predicted"/>
<gene>
    <name evidence="1" type="ORF">ONZ43_g2405</name>
</gene>
<protein>
    <submittedName>
        <fullName evidence="1">Uncharacterized protein</fullName>
    </submittedName>
</protein>
<dbReference type="Proteomes" id="UP001153334">
    <property type="component" value="Unassembled WGS sequence"/>
</dbReference>
<sequence length="353" mass="39784">MADTYEQWKEEVEELVGSNRFELVDHDTILCTNKSCLDVAKAALETDDIILVDDRCCTANYTFANGGLDKVIQVSLHAPHWESHSVATKLYGANLVPEREFYDEECLRSTYSTRIIPGRVHIMQPFPPTEFPLAREKTTLEELGAFIAKSVLFPPTKPQPLVEWSYGAATTLRGLAGNTSLQALAPALHTHITEVLQPRVHLLDKLPGVLTHEGLSKFNIIVDDDGHLKGILDFDKAHRNAFGMCLGGLYECFFGNMKNGTWHFYNKLADDEPGGPQTIRQVLERTFWESLWANCAGTLERAEMEEAVMVAVSMSVINKYFTESMVSEIRLSKNAHRISLEYARGILPHIWRF</sequence>
<accession>A0ACC2J0S0</accession>
<reference evidence="1" key="1">
    <citation type="submission" date="2022-11" db="EMBL/GenBank/DDBJ databases">
        <title>Genome Sequence of Nemania bipapillata.</title>
        <authorList>
            <person name="Buettner E."/>
        </authorList>
    </citation>
    <scope>NUCLEOTIDE SEQUENCE</scope>
    <source>
        <strain evidence="1">CP14</strain>
    </source>
</reference>
<name>A0ACC2J0S0_9PEZI</name>
<evidence type="ECO:0000313" key="1">
    <source>
        <dbReference type="EMBL" id="KAJ8121050.1"/>
    </source>
</evidence>
<evidence type="ECO:0000313" key="2">
    <source>
        <dbReference type="Proteomes" id="UP001153334"/>
    </source>
</evidence>
<organism evidence="1 2">
    <name type="scientific">Nemania bipapillata</name>
    <dbReference type="NCBI Taxonomy" id="110536"/>
    <lineage>
        <taxon>Eukaryota</taxon>
        <taxon>Fungi</taxon>
        <taxon>Dikarya</taxon>
        <taxon>Ascomycota</taxon>
        <taxon>Pezizomycotina</taxon>
        <taxon>Sordariomycetes</taxon>
        <taxon>Xylariomycetidae</taxon>
        <taxon>Xylariales</taxon>
        <taxon>Xylariaceae</taxon>
        <taxon>Nemania</taxon>
    </lineage>
</organism>
<dbReference type="EMBL" id="JAPESX010000489">
    <property type="protein sequence ID" value="KAJ8121050.1"/>
    <property type="molecule type" value="Genomic_DNA"/>
</dbReference>
<comment type="caution">
    <text evidence="1">The sequence shown here is derived from an EMBL/GenBank/DDBJ whole genome shotgun (WGS) entry which is preliminary data.</text>
</comment>
<keyword evidence="2" id="KW-1185">Reference proteome</keyword>